<sequence>MERGEKNKGSSLLTAKERNCAVRNTILRSTNERISVSMQNEQNQFTKSLNFEAKKLREKLTLLTPRANTNSNLDAASSTTKEPFFETSKLKLPVIKNESRSAPCSPLLDNRKSITNFSSNTSDKVSSSQSQAKPTEAWPRRLSTNDAVDLLRSSPLVLRKSDRLTSYRQERPASLGPPSLPYTEENNNVKISPLMPRNLKLRQLARRESLVKEFLVEGETPDQGPTLEDQFKSLGTCRYLRQGTKDDLKESAEATEVADDYKSSCQLYKRFQSPSMSVLK</sequence>
<proteinExistence type="predicted"/>
<evidence type="ECO:0000313" key="2">
    <source>
        <dbReference type="EMBL" id="KAK2568553.1"/>
    </source>
</evidence>
<feature type="compositionally biased region" description="Polar residues" evidence="1">
    <location>
        <begin position="113"/>
        <end position="133"/>
    </location>
</feature>
<feature type="region of interest" description="Disordered" evidence="1">
    <location>
        <begin position="100"/>
        <end position="141"/>
    </location>
</feature>
<keyword evidence="3" id="KW-1185">Reference proteome</keyword>
<accession>A0AAD9QWE6</accession>
<feature type="region of interest" description="Disordered" evidence="1">
    <location>
        <begin position="162"/>
        <end position="186"/>
    </location>
</feature>
<protein>
    <submittedName>
        <fullName evidence="2">Uncharacterized protein</fullName>
    </submittedName>
</protein>
<organism evidence="2 3">
    <name type="scientific">Acropora cervicornis</name>
    <name type="common">Staghorn coral</name>
    <dbReference type="NCBI Taxonomy" id="6130"/>
    <lineage>
        <taxon>Eukaryota</taxon>
        <taxon>Metazoa</taxon>
        <taxon>Cnidaria</taxon>
        <taxon>Anthozoa</taxon>
        <taxon>Hexacorallia</taxon>
        <taxon>Scleractinia</taxon>
        <taxon>Astrocoeniina</taxon>
        <taxon>Acroporidae</taxon>
        <taxon>Acropora</taxon>
    </lineage>
</organism>
<dbReference type="EMBL" id="JARQWQ010000011">
    <property type="protein sequence ID" value="KAK2568553.1"/>
    <property type="molecule type" value="Genomic_DNA"/>
</dbReference>
<comment type="caution">
    <text evidence="2">The sequence shown here is derived from an EMBL/GenBank/DDBJ whole genome shotgun (WGS) entry which is preliminary data.</text>
</comment>
<reference evidence="2" key="1">
    <citation type="journal article" date="2023" name="G3 (Bethesda)">
        <title>Whole genome assembly and annotation of the endangered Caribbean coral Acropora cervicornis.</title>
        <authorList>
            <person name="Selwyn J.D."/>
            <person name="Vollmer S.V."/>
        </authorList>
    </citation>
    <scope>NUCLEOTIDE SEQUENCE</scope>
    <source>
        <strain evidence="2">K2</strain>
    </source>
</reference>
<dbReference type="AlphaFoldDB" id="A0AAD9QWE6"/>
<evidence type="ECO:0000313" key="3">
    <source>
        <dbReference type="Proteomes" id="UP001249851"/>
    </source>
</evidence>
<reference evidence="2" key="2">
    <citation type="journal article" date="2023" name="Science">
        <title>Genomic signatures of disease resistance in endangered staghorn corals.</title>
        <authorList>
            <person name="Vollmer S.V."/>
            <person name="Selwyn J.D."/>
            <person name="Despard B.A."/>
            <person name="Roesel C.L."/>
        </authorList>
    </citation>
    <scope>NUCLEOTIDE SEQUENCE</scope>
    <source>
        <strain evidence="2">K2</strain>
    </source>
</reference>
<gene>
    <name evidence="2" type="ORF">P5673_006472</name>
</gene>
<feature type="compositionally biased region" description="Basic and acidic residues" evidence="1">
    <location>
        <begin position="162"/>
        <end position="171"/>
    </location>
</feature>
<name>A0AAD9QWE6_ACRCE</name>
<dbReference type="Proteomes" id="UP001249851">
    <property type="component" value="Unassembled WGS sequence"/>
</dbReference>
<evidence type="ECO:0000256" key="1">
    <source>
        <dbReference type="SAM" id="MobiDB-lite"/>
    </source>
</evidence>